<name>C3XXC4_BRAFL</name>
<proteinExistence type="predicted"/>
<dbReference type="Pfam" id="PF25201">
    <property type="entry name" value="nSTAND6"/>
    <property type="match status" value="1"/>
</dbReference>
<dbReference type="InterPro" id="IPR027417">
    <property type="entry name" value="P-loop_NTPase"/>
</dbReference>
<sequence>MADLWARIQAQKASLLRDLKPRHLLNELLQHGVLDDDEYERVKRAGVTRDSLTVAWDQIDAVPGGSVEVSIFAHGNDQEPVLRGQVGWDQTDVSIGGLRAGTKYDARVRVVSGQLRGPEVIVEAETSERCLYPKYILDITTKNRPHLFGREEDITNLTMILEKDSVCLVSGLSGVGKTAMVKEYVYRNSNNYKAGIVWMTSKEQVNFLFVNVLREVDNRDPIVYDYRDKSFDWAAEYLSKTLLVRFRGKFLFVFDNVETSKHASDMLKIVPDRTVHGVTSHVILLSRRELSLPDLDKLTTFKLHPLSVDAALRLYLSQLQVAPDVDLARADIFWPSYPIVTALGYLPYAIIHYCIEANHGGRYAAGCSEDLLLNSLISVRLDLSGYGQSENPIIDEVRKVQEECPKAYELLAVLSFFDHTTDVPLCVFKGSEPFSWQHPNFKGESYYDMAQCLKKHSLIKVYNRPCGIALNRIVSYSVLHTLDSVSRERFFWTALEISVRAVERLRQLSLTCPHNNDSPDCSDFTKGMFWRVLVQSCMVSQNSIDSGVTVGRCYAVAAGTPLSCYQHKSVSLANPALNISSWPVNLTARSRDDKLLCEYKNEYRWPITPMGNGDGS</sequence>
<dbReference type="InterPro" id="IPR057575">
    <property type="entry name" value="nSTAND6_dom"/>
</dbReference>
<evidence type="ECO:0000313" key="2">
    <source>
        <dbReference type="EMBL" id="EEN67384.1"/>
    </source>
</evidence>
<dbReference type="EMBL" id="GG666471">
    <property type="protein sequence ID" value="EEN67384.1"/>
    <property type="molecule type" value="Genomic_DNA"/>
</dbReference>
<dbReference type="InterPro" id="IPR013783">
    <property type="entry name" value="Ig-like_fold"/>
</dbReference>
<dbReference type="SUPFAM" id="SSF49265">
    <property type="entry name" value="Fibronectin type III"/>
    <property type="match status" value="1"/>
</dbReference>
<accession>C3XXC4</accession>
<protein>
    <recommendedName>
        <fullName evidence="1">Novel STAND NTPase 6 domain-containing protein</fullName>
    </recommendedName>
</protein>
<dbReference type="AlphaFoldDB" id="C3XXC4"/>
<feature type="domain" description="Novel STAND NTPase 6" evidence="1">
    <location>
        <begin position="147"/>
        <end position="219"/>
    </location>
</feature>
<dbReference type="InterPro" id="IPR003961">
    <property type="entry name" value="FN3_dom"/>
</dbReference>
<dbReference type="Gene3D" id="3.40.50.300">
    <property type="entry name" value="P-loop containing nucleotide triphosphate hydrolases"/>
    <property type="match status" value="1"/>
</dbReference>
<gene>
    <name evidence="2" type="ORF">BRAFLDRAFT_73230</name>
</gene>
<dbReference type="InterPro" id="IPR036116">
    <property type="entry name" value="FN3_sf"/>
</dbReference>
<dbReference type="SUPFAM" id="SSF52540">
    <property type="entry name" value="P-loop containing nucleoside triphosphate hydrolases"/>
    <property type="match status" value="1"/>
</dbReference>
<evidence type="ECO:0000259" key="1">
    <source>
        <dbReference type="Pfam" id="PF25201"/>
    </source>
</evidence>
<dbReference type="CDD" id="cd00063">
    <property type="entry name" value="FN3"/>
    <property type="match status" value="1"/>
</dbReference>
<dbReference type="CDD" id="cd01671">
    <property type="entry name" value="CARD"/>
    <property type="match status" value="1"/>
</dbReference>
<dbReference type="InParanoid" id="C3XXC4"/>
<dbReference type="Gene3D" id="2.60.40.10">
    <property type="entry name" value="Immunoglobulins"/>
    <property type="match status" value="1"/>
</dbReference>
<organism>
    <name type="scientific">Branchiostoma floridae</name>
    <name type="common">Florida lancelet</name>
    <name type="synonym">Amphioxus</name>
    <dbReference type="NCBI Taxonomy" id="7739"/>
    <lineage>
        <taxon>Eukaryota</taxon>
        <taxon>Metazoa</taxon>
        <taxon>Chordata</taxon>
        <taxon>Cephalochordata</taxon>
        <taxon>Leptocardii</taxon>
        <taxon>Amphioxiformes</taxon>
        <taxon>Branchiostomatidae</taxon>
        <taxon>Branchiostoma</taxon>
    </lineage>
</organism>
<reference evidence="2" key="1">
    <citation type="journal article" date="2008" name="Nature">
        <title>The amphioxus genome and the evolution of the chordate karyotype.</title>
        <authorList>
            <consortium name="US DOE Joint Genome Institute (JGI-PGF)"/>
            <person name="Putnam N.H."/>
            <person name="Butts T."/>
            <person name="Ferrier D.E.K."/>
            <person name="Furlong R.F."/>
            <person name="Hellsten U."/>
            <person name="Kawashima T."/>
            <person name="Robinson-Rechavi M."/>
            <person name="Shoguchi E."/>
            <person name="Terry A."/>
            <person name="Yu J.-K."/>
            <person name="Benito-Gutierrez E.L."/>
            <person name="Dubchak I."/>
            <person name="Garcia-Fernandez J."/>
            <person name="Gibson-Brown J.J."/>
            <person name="Grigoriev I.V."/>
            <person name="Horton A.C."/>
            <person name="de Jong P.J."/>
            <person name="Jurka J."/>
            <person name="Kapitonov V.V."/>
            <person name="Kohara Y."/>
            <person name="Kuroki Y."/>
            <person name="Lindquist E."/>
            <person name="Lucas S."/>
            <person name="Osoegawa K."/>
            <person name="Pennacchio L.A."/>
            <person name="Salamov A.A."/>
            <person name="Satou Y."/>
            <person name="Sauka-Spengler T."/>
            <person name="Schmutz J."/>
            <person name="Shin-I T."/>
            <person name="Toyoda A."/>
            <person name="Bronner-Fraser M."/>
            <person name="Fujiyama A."/>
            <person name="Holland L.Z."/>
            <person name="Holland P.W.H."/>
            <person name="Satoh N."/>
            <person name="Rokhsar D.S."/>
        </authorList>
    </citation>
    <scope>NUCLEOTIDE SEQUENCE [LARGE SCALE GENOMIC DNA]</scope>
    <source>
        <strain evidence="2">S238N-H82</strain>
        <tissue evidence="2">Testes</tissue>
    </source>
</reference>